<dbReference type="AlphaFoldDB" id="A0A222EQ09"/>
<dbReference type="GO" id="GO:0005524">
    <property type="term" value="F:ATP binding"/>
    <property type="evidence" value="ECO:0007669"/>
    <property type="project" value="UniProtKB-KW"/>
</dbReference>
<dbReference type="KEGG" id="scou:SCORR_v1c05920"/>
<dbReference type="InterPro" id="IPR041679">
    <property type="entry name" value="DNA2/NAM7-like_C"/>
</dbReference>
<dbReference type="InterPro" id="IPR041677">
    <property type="entry name" value="DNA2/NAM7_AAA_11"/>
</dbReference>
<dbReference type="InterPro" id="IPR003593">
    <property type="entry name" value="AAA+_ATPase"/>
</dbReference>
<protein>
    <recommendedName>
        <fullName evidence="6">AAA+ ATPase domain-containing protein</fullName>
    </recommendedName>
</protein>
<keyword evidence="3" id="KW-0378">Hydrolase</keyword>
<keyword evidence="8" id="KW-1185">Reference proteome</keyword>
<keyword evidence="2" id="KW-0547">Nucleotide-binding</keyword>
<dbReference type="PANTHER" id="PTHR43788:SF8">
    <property type="entry name" value="DNA-BINDING PROTEIN SMUBP-2"/>
    <property type="match status" value="1"/>
</dbReference>
<name>A0A222EQ09_9MOLU</name>
<dbReference type="Gene3D" id="3.40.50.300">
    <property type="entry name" value="P-loop containing nucleotide triphosphate hydrolases"/>
    <property type="match status" value="2"/>
</dbReference>
<dbReference type="EMBL" id="CP022535">
    <property type="protein sequence ID" value="ASP28364.1"/>
    <property type="molecule type" value="Genomic_DNA"/>
</dbReference>
<evidence type="ECO:0000256" key="3">
    <source>
        <dbReference type="ARBA" id="ARBA00022801"/>
    </source>
</evidence>
<dbReference type="InterPro" id="IPR047187">
    <property type="entry name" value="SF1_C_Upf1"/>
</dbReference>
<evidence type="ECO:0000313" key="8">
    <source>
        <dbReference type="Proteomes" id="UP000203229"/>
    </source>
</evidence>
<dbReference type="Proteomes" id="UP000203229">
    <property type="component" value="Chromosome"/>
</dbReference>
<dbReference type="SMART" id="SM00382">
    <property type="entry name" value="AAA"/>
    <property type="match status" value="1"/>
</dbReference>
<feature type="domain" description="AAA+ ATPase" evidence="6">
    <location>
        <begin position="375"/>
        <end position="657"/>
    </location>
</feature>
<evidence type="ECO:0000259" key="6">
    <source>
        <dbReference type="SMART" id="SM00382"/>
    </source>
</evidence>
<reference evidence="7 8" key="1">
    <citation type="submission" date="2017-07" db="EMBL/GenBank/DDBJ databases">
        <title>Complete genome sequence of Spiroplasma corruscae EC-1 (DSM 19793).</title>
        <authorList>
            <person name="Tsai Y.-M."/>
            <person name="Lo W.-S."/>
            <person name="Kuo C.-H."/>
        </authorList>
    </citation>
    <scope>NUCLEOTIDE SEQUENCE [LARGE SCALE GENOMIC DNA]</scope>
    <source>
        <strain evidence="7 8">EC-1</strain>
    </source>
</reference>
<dbReference type="OrthoDB" id="9757917at2"/>
<dbReference type="SUPFAM" id="SSF52540">
    <property type="entry name" value="P-loop containing nucleoside triphosphate hydrolases"/>
    <property type="match status" value="1"/>
</dbReference>
<keyword evidence="4" id="KW-0347">Helicase</keyword>
<dbReference type="InterPro" id="IPR050534">
    <property type="entry name" value="Coronavir_polyprotein_1ab"/>
</dbReference>
<evidence type="ECO:0000256" key="4">
    <source>
        <dbReference type="ARBA" id="ARBA00022806"/>
    </source>
</evidence>
<comment type="similarity">
    <text evidence="1">Belongs to the DNA2/NAM7 helicase family.</text>
</comment>
<evidence type="ECO:0000256" key="1">
    <source>
        <dbReference type="ARBA" id="ARBA00007913"/>
    </source>
</evidence>
<dbReference type="CDD" id="cd18808">
    <property type="entry name" value="SF1_C_Upf1"/>
    <property type="match status" value="1"/>
</dbReference>
<keyword evidence="5" id="KW-0067">ATP-binding</keyword>
<organism evidence="7 8">
    <name type="scientific">Spiroplasma corruscae</name>
    <dbReference type="NCBI Taxonomy" id="216934"/>
    <lineage>
        <taxon>Bacteria</taxon>
        <taxon>Bacillati</taxon>
        <taxon>Mycoplasmatota</taxon>
        <taxon>Mollicutes</taxon>
        <taxon>Entomoplasmatales</taxon>
        <taxon>Spiroplasmataceae</taxon>
        <taxon>Spiroplasma</taxon>
    </lineage>
</organism>
<dbReference type="GO" id="GO:0043139">
    <property type="term" value="F:5'-3' DNA helicase activity"/>
    <property type="evidence" value="ECO:0007669"/>
    <property type="project" value="TreeGrafter"/>
</dbReference>
<sequence length="842" mass="98201">MIKFKLTNAKFLDNVEEFKIIKTELKQNSFINSKITTKKIIIEKDLKYPDLIKEIKDVEVIIKLSVGLLVLYASLSCDYRTPLGANMFIYKYKVFKNKSYEQTKGFTKSISFNDLEPSSIEELRTLFESLINSKDFVFNISQFSDFMDIFKYYKELYNEINNNDNFVIENVSKKEYFISSTCKELFNNNNELQTIYKDFEPVYDNNEILIGYTIPSSKENINKSIQKDILTLKKIRVKKKTNIYKKITRQKENLFLSNYSEVNSNNINGLVQVELIYIKEDRDSLVLSVSYDKEIDFKYLLLYDKGQQIKIESIENSLKLIEEGNSGTAINLLEYLIGDAKMPNETIYNKINNIELYTKGLNISQTKAFLKGIDSNPITLIKGPPGTGKTHVINSIIQYITKELKERVIISSQTHIAIDNVLDKLVENKDPVIPRRITNKYNRYDLNNIDETLFDTWASKFEEYINDYQNEEIKNNILNDYKKFKGEKKISFTEKLPDDYYVIGATTTTTAISGRKGYQVLENFKWLIIDEVSKCPITEVLRYLPYVEKIILVGDDYQLSPILEFSKDDVKDLKSYDEEKFDLLEKTYIESIFSKTIKKAEESDRLVLLNENYRSTEQILSTYNVFYDNQLKCNRKDKDDKLVAFKEDQEIISNDKDVYFIEPLNGTESSSSNSTSRFNIYENEAIKVMLNYLINNVKNPQEIKISTIFPYKDQLRNFIRDNSKLINKLKIKFRSYEIDTIDAFQGKESDIVLVSTVVTDINKLNFLKDFRRINVALSRAKDKLFLFGNINLKKLVMSAPNSGKNNYLNNIIEYIESKGIKISITPNGEINYDKRDSKFKII</sequence>
<dbReference type="RefSeq" id="WP_094049028.1">
    <property type="nucleotide sequence ID" value="NZ_CP022535.1"/>
</dbReference>
<dbReference type="PANTHER" id="PTHR43788">
    <property type="entry name" value="DNA2/NAM7 HELICASE FAMILY MEMBER"/>
    <property type="match status" value="1"/>
</dbReference>
<accession>A0A222EQ09</accession>
<dbReference type="GO" id="GO:0016787">
    <property type="term" value="F:hydrolase activity"/>
    <property type="evidence" value="ECO:0007669"/>
    <property type="project" value="UniProtKB-KW"/>
</dbReference>
<proteinExistence type="inferred from homology"/>
<evidence type="ECO:0000256" key="5">
    <source>
        <dbReference type="ARBA" id="ARBA00022840"/>
    </source>
</evidence>
<dbReference type="InterPro" id="IPR027417">
    <property type="entry name" value="P-loop_NTPase"/>
</dbReference>
<gene>
    <name evidence="7" type="ORF">SCORR_v1c05920</name>
</gene>
<dbReference type="Pfam" id="PF13087">
    <property type="entry name" value="AAA_12"/>
    <property type="match status" value="1"/>
</dbReference>
<dbReference type="Pfam" id="PF13086">
    <property type="entry name" value="AAA_11"/>
    <property type="match status" value="2"/>
</dbReference>
<evidence type="ECO:0000313" key="7">
    <source>
        <dbReference type="EMBL" id="ASP28364.1"/>
    </source>
</evidence>
<evidence type="ECO:0000256" key="2">
    <source>
        <dbReference type="ARBA" id="ARBA00022741"/>
    </source>
</evidence>